<sequence>MLRARRLVTLWQRTQPSDASLQRLSMRLSRVDVSSTCVLSQRRWMSSETFNQVPIETDEGMTKLLEELDGYRETGKWRQALKLLDRV</sequence>
<proteinExistence type="predicted"/>
<accession>A0A2P4X1T1</accession>
<dbReference type="Proteomes" id="UP000237271">
    <property type="component" value="Unassembled WGS sequence"/>
</dbReference>
<gene>
    <name evidence="2" type="ORF">PHPALM_31768</name>
    <name evidence="1" type="ORF">PHPALM_37256</name>
</gene>
<comment type="caution">
    <text evidence="2">The sequence shown here is derived from an EMBL/GenBank/DDBJ whole genome shotgun (WGS) entry which is preliminary data.</text>
</comment>
<evidence type="ECO:0000313" key="2">
    <source>
        <dbReference type="EMBL" id="POM59496.1"/>
    </source>
</evidence>
<organism evidence="2 3">
    <name type="scientific">Phytophthora palmivora</name>
    <dbReference type="NCBI Taxonomy" id="4796"/>
    <lineage>
        <taxon>Eukaryota</taxon>
        <taxon>Sar</taxon>
        <taxon>Stramenopiles</taxon>
        <taxon>Oomycota</taxon>
        <taxon>Peronosporomycetes</taxon>
        <taxon>Peronosporales</taxon>
        <taxon>Peronosporaceae</taxon>
        <taxon>Phytophthora</taxon>
    </lineage>
</organism>
<dbReference type="EMBL" id="NCKW01020345">
    <property type="protein sequence ID" value="POM58139.1"/>
    <property type="molecule type" value="Genomic_DNA"/>
</dbReference>
<reference evidence="2 3" key="1">
    <citation type="journal article" date="2017" name="Genome Biol. Evol.">
        <title>Phytophthora megakarya and P. palmivora, closely related causal agents of cacao black pod rot, underwent increases in genome sizes and gene numbers by different mechanisms.</title>
        <authorList>
            <person name="Ali S.S."/>
            <person name="Shao J."/>
            <person name="Lary D.J."/>
            <person name="Kronmiller B."/>
            <person name="Shen D."/>
            <person name="Strem M.D."/>
            <person name="Amoako-Attah I."/>
            <person name="Akrofi A.Y."/>
            <person name="Begoude B.A."/>
            <person name="Ten Hoopen G.M."/>
            <person name="Coulibaly K."/>
            <person name="Kebe B.I."/>
            <person name="Melnick R.L."/>
            <person name="Guiltinan M.J."/>
            <person name="Tyler B.M."/>
            <person name="Meinhardt L.W."/>
            <person name="Bailey B.A."/>
        </authorList>
    </citation>
    <scope>NUCLEOTIDE SEQUENCE [LARGE SCALE GENOMIC DNA]</scope>
    <source>
        <strain evidence="2">Sbr112.9</strain>
        <strain evidence="3">sbr112.9</strain>
    </source>
</reference>
<dbReference type="EMBL" id="NCKW01017135">
    <property type="protein sequence ID" value="POM59496.1"/>
    <property type="molecule type" value="Genomic_DNA"/>
</dbReference>
<name>A0A2P4X1T1_9STRA</name>
<reference evidence="2" key="2">
    <citation type="submission" date="2017-04" db="EMBL/GenBank/DDBJ databases">
        <authorList>
            <person name="Ali S."/>
            <person name="Shao J."/>
            <person name="Larry D.J."/>
            <person name="Kronmiller B."/>
            <person name="Shen D."/>
            <person name="Strem M.D."/>
            <person name="Melnick R.L."/>
            <person name="Guiltinan M.J."/>
            <person name="Tyler B.M."/>
            <person name="Meinhardt L.W."/>
            <person name="Bailey B.A."/>
        </authorList>
    </citation>
    <scope>NUCLEOTIDE SEQUENCE</scope>
    <source>
        <strain evidence="2">Sbr112.9</strain>
        <tissue evidence="2">Mycelia</tissue>
    </source>
</reference>
<keyword evidence="3" id="KW-1185">Reference proteome</keyword>
<evidence type="ECO:0000313" key="3">
    <source>
        <dbReference type="Proteomes" id="UP000237271"/>
    </source>
</evidence>
<feature type="non-terminal residue" evidence="2">
    <location>
        <position position="87"/>
    </location>
</feature>
<protein>
    <submittedName>
        <fullName evidence="2">Uncharacterized protein</fullName>
    </submittedName>
</protein>
<dbReference type="AlphaFoldDB" id="A0A2P4X1T1"/>
<evidence type="ECO:0000313" key="1">
    <source>
        <dbReference type="EMBL" id="POM58139.1"/>
    </source>
</evidence>